<organism evidence="2 3">
    <name type="scientific">Thalassolituus marinus</name>
    <dbReference type="NCBI Taxonomy" id="671053"/>
    <lineage>
        <taxon>Bacteria</taxon>
        <taxon>Pseudomonadati</taxon>
        <taxon>Pseudomonadota</taxon>
        <taxon>Gammaproteobacteria</taxon>
        <taxon>Oceanospirillales</taxon>
        <taxon>Oceanospirillaceae</taxon>
        <taxon>Thalassolituus</taxon>
    </lineage>
</organism>
<sequence length="339" mass="38369">MNHQNALQTNKRPTAIRLVSTKDMSRQEWLTVRNQGIGASDAAAAIGISPYQSRLELWMIKTGRMSSELTNAPDDLDSPMYWGNVLEPIVAEHYSRKTGLKVRRVNSVLQHPDPDKAWMLANLDYAVVGSDDVQILECKTAGEYGARLWQDGVPDYYQCQVQHQLAITGKQVADVAVLICGQEFRIYRIERDDELIRELIELEREFWQFVETDTPPPSDGSESADKALRALYPKDNGIAIDLSDDDNFNQVFHELTELRTAAQQLSLKESELKQQIQQRMGDASVAQFANGRISWKKSKDSVSLDTQSLLKAQPDLLQQYPQVRQGSRRFLIQSTSLEG</sequence>
<dbReference type="InterPro" id="IPR017482">
    <property type="entry name" value="Lambda-type_endonuclease"/>
</dbReference>
<keyword evidence="3" id="KW-1185">Reference proteome</keyword>
<dbReference type="RefSeq" id="WP_225675213.1">
    <property type="nucleotide sequence ID" value="NZ_JAEDAH010000063.1"/>
</dbReference>
<dbReference type="SUPFAM" id="SSF52980">
    <property type="entry name" value="Restriction endonuclease-like"/>
    <property type="match status" value="1"/>
</dbReference>
<accession>A0ABS7ZUU9</accession>
<dbReference type="Pfam" id="PF09588">
    <property type="entry name" value="YqaJ"/>
    <property type="match status" value="1"/>
</dbReference>
<dbReference type="InterPro" id="IPR011335">
    <property type="entry name" value="Restrct_endonuc-II-like"/>
</dbReference>
<dbReference type="NCBIfam" id="TIGR03033">
    <property type="entry name" value="phage_rel_nuc"/>
    <property type="match status" value="1"/>
</dbReference>
<protein>
    <submittedName>
        <fullName evidence="2">YqaJ viral recombinase family protein</fullName>
    </submittedName>
</protein>
<reference evidence="2 3" key="1">
    <citation type="submission" date="2020-12" db="EMBL/GenBank/DDBJ databases">
        <title>Novel Thalassolituus-related marine hydrocarbonoclastic bacteria mediated algae-derived hydrocarbons mineralization in twilight zone of the northern South China Sea.</title>
        <authorList>
            <person name="Dong C."/>
        </authorList>
    </citation>
    <scope>NUCLEOTIDE SEQUENCE [LARGE SCALE GENOMIC DNA]</scope>
    <source>
        <strain evidence="2 3">IMCC1826</strain>
    </source>
</reference>
<feature type="domain" description="YqaJ viral recombinase" evidence="1">
    <location>
        <begin position="28"/>
        <end position="171"/>
    </location>
</feature>
<evidence type="ECO:0000313" key="2">
    <source>
        <dbReference type="EMBL" id="MCA6064335.1"/>
    </source>
</evidence>
<dbReference type="InterPro" id="IPR019080">
    <property type="entry name" value="YqaJ_viral_recombinase"/>
</dbReference>
<dbReference type="InterPro" id="IPR051703">
    <property type="entry name" value="NF-kappa-B_Signaling_Reg"/>
</dbReference>
<proteinExistence type="predicted"/>
<dbReference type="Proteomes" id="UP000714380">
    <property type="component" value="Unassembled WGS sequence"/>
</dbReference>
<evidence type="ECO:0000313" key="3">
    <source>
        <dbReference type="Proteomes" id="UP000714380"/>
    </source>
</evidence>
<dbReference type="PANTHER" id="PTHR46609:SF6">
    <property type="entry name" value="EXONUCLEASE, PHAGE-TYPE_RECB, C-TERMINAL DOMAIN-CONTAINING PROTEIN-RELATED"/>
    <property type="match status" value="1"/>
</dbReference>
<dbReference type="EMBL" id="JAEDAH010000063">
    <property type="protein sequence ID" value="MCA6064335.1"/>
    <property type="molecule type" value="Genomic_DNA"/>
</dbReference>
<dbReference type="InterPro" id="IPR011604">
    <property type="entry name" value="PDDEXK-like_dom_sf"/>
</dbReference>
<name>A0ABS7ZUU9_9GAMM</name>
<dbReference type="PANTHER" id="PTHR46609">
    <property type="entry name" value="EXONUCLEASE, PHAGE-TYPE/RECB, C-TERMINAL DOMAIN-CONTAINING PROTEIN"/>
    <property type="match status" value="1"/>
</dbReference>
<comment type="caution">
    <text evidence="2">The sequence shown here is derived from an EMBL/GenBank/DDBJ whole genome shotgun (WGS) entry which is preliminary data.</text>
</comment>
<evidence type="ECO:0000259" key="1">
    <source>
        <dbReference type="Pfam" id="PF09588"/>
    </source>
</evidence>
<gene>
    <name evidence="2" type="ORF">I9W95_12020</name>
</gene>
<dbReference type="Gene3D" id="3.90.320.10">
    <property type="match status" value="1"/>
</dbReference>